<organism evidence="2 3">
    <name type="scientific">Lentzea jiangxiensis</name>
    <dbReference type="NCBI Taxonomy" id="641025"/>
    <lineage>
        <taxon>Bacteria</taxon>
        <taxon>Bacillati</taxon>
        <taxon>Actinomycetota</taxon>
        <taxon>Actinomycetes</taxon>
        <taxon>Pseudonocardiales</taxon>
        <taxon>Pseudonocardiaceae</taxon>
        <taxon>Lentzea</taxon>
    </lineage>
</organism>
<dbReference type="RefSeq" id="WP_090105343.1">
    <property type="nucleotide sequence ID" value="NZ_FNIX01000035.1"/>
</dbReference>
<protein>
    <submittedName>
        <fullName evidence="2">Putative glycosyl hydrolase domain-containing protein</fullName>
    </submittedName>
</protein>
<dbReference type="Pfam" id="PF13200">
    <property type="entry name" value="DUF4015"/>
    <property type="match status" value="1"/>
</dbReference>
<keyword evidence="2" id="KW-0378">Hydrolase</keyword>
<feature type="domain" description="DUF4015" evidence="1">
    <location>
        <begin position="212"/>
        <end position="348"/>
    </location>
</feature>
<dbReference type="STRING" id="641025.SAMN05421507_1356"/>
<keyword evidence="3" id="KW-1185">Reference proteome</keyword>
<evidence type="ECO:0000259" key="1">
    <source>
        <dbReference type="Pfam" id="PF13200"/>
    </source>
</evidence>
<gene>
    <name evidence="2" type="ORF">SAMN05421507_1356</name>
</gene>
<sequence>MSAPVRRSELIMLVFLGVVFAVSSTVVVASVAHIRNIGLTVEGLEDGAVLRASAFRGISIGTDDEDSLERVEVFVDDAAVTPRRDGERLLLDGFVPTEGRHLLIARVRSATALVVDAVVDHEFTIDNTAPSLAVRHIRSGGPRAPVVIRGTADGAELVRIGHIRAHVDNGVFTAVVASAPATIFVEARDAAGNSAGRHVVVPVSRPAVRTEHVTVEDWASPPARERVLAMARRGEIDAVRLDVKDETGQVAHSSRVALAQQIGAVNSRYDPRAAVDELHRAGVRAVARIVAFHDPVLARASARSGMRDHLGDTTLTLTNSAHPEVRGYVVALAREAASLGFDDVLLDHFGSESDVDFLAEVRDAVRAAGACFGVVAADGADVPADFVVPAGR</sequence>
<name>A0A1H0X689_9PSEU</name>
<dbReference type="EMBL" id="FNIX01000035">
    <property type="protein sequence ID" value="SDP97966.1"/>
    <property type="molecule type" value="Genomic_DNA"/>
</dbReference>
<dbReference type="OrthoDB" id="9774125at2"/>
<evidence type="ECO:0000313" key="3">
    <source>
        <dbReference type="Proteomes" id="UP000199691"/>
    </source>
</evidence>
<proteinExistence type="predicted"/>
<reference evidence="3" key="1">
    <citation type="submission" date="2016-10" db="EMBL/GenBank/DDBJ databases">
        <authorList>
            <person name="Varghese N."/>
            <person name="Submissions S."/>
        </authorList>
    </citation>
    <scope>NUCLEOTIDE SEQUENCE [LARGE SCALE GENOMIC DNA]</scope>
    <source>
        <strain evidence="3">CGMCC 4.6609</strain>
    </source>
</reference>
<dbReference type="GO" id="GO:0016787">
    <property type="term" value="F:hydrolase activity"/>
    <property type="evidence" value="ECO:0007669"/>
    <property type="project" value="UniProtKB-KW"/>
</dbReference>
<dbReference type="AlphaFoldDB" id="A0A1H0X689"/>
<evidence type="ECO:0000313" key="2">
    <source>
        <dbReference type="EMBL" id="SDP97966.1"/>
    </source>
</evidence>
<dbReference type="InterPro" id="IPR025275">
    <property type="entry name" value="DUF4015"/>
</dbReference>
<dbReference type="SUPFAM" id="SSF51445">
    <property type="entry name" value="(Trans)glycosidases"/>
    <property type="match status" value="1"/>
</dbReference>
<accession>A0A1H0X689</accession>
<dbReference type="InterPro" id="IPR017853">
    <property type="entry name" value="GH"/>
</dbReference>
<dbReference type="Proteomes" id="UP000199691">
    <property type="component" value="Unassembled WGS sequence"/>
</dbReference>